<evidence type="ECO:0000256" key="1">
    <source>
        <dbReference type="SAM" id="MobiDB-lite"/>
    </source>
</evidence>
<dbReference type="Proteomes" id="UP000240830">
    <property type="component" value="Unassembled WGS sequence"/>
</dbReference>
<dbReference type="AlphaFoldDB" id="A0A2H9TNW8"/>
<protein>
    <submittedName>
        <fullName evidence="2">Uncharacterized protein</fullName>
    </submittedName>
</protein>
<dbReference type="GO" id="GO:0005634">
    <property type="term" value="C:nucleus"/>
    <property type="evidence" value="ECO:0007669"/>
    <property type="project" value="InterPro"/>
</dbReference>
<dbReference type="Pfam" id="PF05964">
    <property type="entry name" value="FYRN"/>
    <property type="match status" value="1"/>
</dbReference>
<comment type="caution">
    <text evidence="2">The sequence shown here is derived from an EMBL/GenBank/DDBJ whole genome shotgun (WGS) entry which is preliminary data.</text>
</comment>
<dbReference type="Gene3D" id="3.30.160.360">
    <property type="match status" value="1"/>
</dbReference>
<accession>A0A2H9TNW8</accession>
<sequence length="259" mass="30051">MLPVYGHSYSTAASEEELALQHHFSQLCMVPPSITWFLRLSEHEYTWLDASDDDEEEAQNLHEELVVRELKERCQQMVQANSMQRRRSLSPERKSAAKPRRNYRHLPVRDDGQIEYPVILGRGVYRTILLNVGEVEDGPNFRQKSYLYPVGFHSKHKYFAFDTEASLERPKRFEISVEGNPAASVDEGESDVQTSETVQLLESDSDLSSLWARFRDRFRSDLIEKLNSDFPFPETFFGLDHESLAKHLREQATPMPSQE</sequence>
<feature type="region of interest" description="Disordered" evidence="1">
    <location>
        <begin position="80"/>
        <end position="100"/>
    </location>
</feature>
<dbReference type="PROSITE" id="PS51542">
    <property type="entry name" value="FYRN"/>
    <property type="match status" value="1"/>
</dbReference>
<dbReference type="EMBL" id="MTSL01000063">
    <property type="protein sequence ID" value="PJF19443.1"/>
    <property type="molecule type" value="Genomic_DNA"/>
</dbReference>
<evidence type="ECO:0000313" key="3">
    <source>
        <dbReference type="Proteomes" id="UP000240830"/>
    </source>
</evidence>
<proteinExistence type="predicted"/>
<organism evidence="2 3">
    <name type="scientific">Paramicrosporidium saccamoebae</name>
    <dbReference type="NCBI Taxonomy" id="1246581"/>
    <lineage>
        <taxon>Eukaryota</taxon>
        <taxon>Fungi</taxon>
        <taxon>Fungi incertae sedis</taxon>
        <taxon>Cryptomycota</taxon>
        <taxon>Cryptomycota incertae sedis</taxon>
        <taxon>Paramicrosporidium</taxon>
    </lineage>
</organism>
<keyword evidence="3" id="KW-1185">Reference proteome</keyword>
<reference evidence="2 3" key="1">
    <citation type="submission" date="2016-10" db="EMBL/GenBank/DDBJ databases">
        <title>The genome of Paramicrosporidium saccamoebae is the missing link in understanding Cryptomycota and Microsporidia evolution.</title>
        <authorList>
            <person name="Quandt C.A."/>
            <person name="Beaudet D."/>
            <person name="Corsaro D."/>
            <person name="Michel R."/>
            <person name="Corradi N."/>
            <person name="James T."/>
        </authorList>
    </citation>
    <scope>NUCLEOTIDE SEQUENCE [LARGE SCALE GENOMIC DNA]</scope>
    <source>
        <strain evidence="2 3">KSL3</strain>
    </source>
</reference>
<dbReference type="InterPro" id="IPR003888">
    <property type="entry name" value="FYrich_N"/>
</dbReference>
<gene>
    <name evidence="2" type="ORF">PSACC_00721</name>
</gene>
<name>A0A2H9TNW8_9FUNG</name>
<evidence type="ECO:0000313" key="2">
    <source>
        <dbReference type="EMBL" id="PJF19443.1"/>
    </source>
</evidence>